<dbReference type="OrthoDB" id="3787314at2759"/>
<evidence type="ECO:0000313" key="3">
    <source>
        <dbReference type="Proteomes" id="UP000800038"/>
    </source>
</evidence>
<reference evidence="2" key="1">
    <citation type="journal article" date="2020" name="Stud. Mycol.">
        <title>101 Dothideomycetes genomes: a test case for predicting lifestyles and emergence of pathogens.</title>
        <authorList>
            <person name="Haridas S."/>
            <person name="Albert R."/>
            <person name="Binder M."/>
            <person name="Bloem J."/>
            <person name="Labutti K."/>
            <person name="Salamov A."/>
            <person name="Andreopoulos B."/>
            <person name="Baker S."/>
            <person name="Barry K."/>
            <person name="Bills G."/>
            <person name="Bluhm B."/>
            <person name="Cannon C."/>
            <person name="Castanera R."/>
            <person name="Culley D."/>
            <person name="Daum C."/>
            <person name="Ezra D."/>
            <person name="Gonzalez J."/>
            <person name="Henrissat B."/>
            <person name="Kuo A."/>
            <person name="Liang C."/>
            <person name="Lipzen A."/>
            <person name="Lutzoni F."/>
            <person name="Magnuson J."/>
            <person name="Mondo S."/>
            <person name="Nolan M."/>
            <person name="Ohm R."/>
            <person name="Pangilinan J."/>
            <person name="Park H.-J."/>
            <person name="Ramirez L."/>
            <person name="Alfaro M."/>
            <person name="Sun H."/>
            <person name="Tritt A."/>
            <person name="Yoshinaga Y."/>
            <person name="Zwiers L.-H."/>
            <person name="Turgeon B."/>
            <person name="Goodwin S."/>
            <person name="Spatafora J."/>
            <person name="Crous P."/>
            <person name="Grigoriev I."/>
        </authorList>
    </citation>
    <scope>NUCLEOTIDE SEQUENCE</scope>
    <source>
        <strain evidence="2">CBS 161.51</strain>
    </source>
</reference>
<dbReference type="AlphaFoldDB" id="A0A6A5SQ61"/>
<evidence type="ECO:0000256" key="1">
    <source>
        <dbReference type="SAM" id="SignalP"/>
    </source>
</evidence>
<keyword evidence="1" id="KW-0732">Signal</keyword>
<dbReference type="Proteomes" id="UP000800038">
    <property type="component" value="Unassembled WGS sequence"/>
</dbReference>
<feature type="signal peptide" evidence="1">
    <location>
        <begin position="1"/>
        <end position="20"/>
    </location>
</feature>
<proteinExistence type="predicted"/>
<feature type="chain" id="PRO_5025413438" evidence="1">
    <location>
        <begin position="21"/>
        <end position="126"/>
    </location>
</feature>
<gene>
    <name evidence="2" type="ORF">EJ02DRAFT_422814</name>
</gene>
<name>A0A6A5SQ61_9PLEO</name>
<protein>
    <submittedName>
        <fullName evidence="2">Uncharacterized protein</fullName>
    </submittedName>
</protein>
<dbReference type="EMBL" id="ML976044">
    <property type="protein sequence ID" value="KAF1941659.1"/>
    <property type="molecule type" value="Genomic_DNA"/>
</dbReference>
<organism evidence="2 3">
    <name type="scientific">Clathrospora elynae</name>
    <dbReference type="NCBI Taxonomy" id="706981"/>
    <lineage>
        <taxon>Eukaryota</taxon>
        <taxon>Fungi</taxon>
        <taxon>Dikarya</taxon>
        <taxon>Ascomycota</taxon>
        <taxon>Pezizomycotina</taxon>
        <taxon>Dothideomycetes</taxon>
        <taxon>Pleosporomycetidae</taxon>
        <taxon>Pleosporales</taxon>
        <taxon>Diademaceae</taxon>
        <taxon>Clathrospora</taxon>
    </lineage>
</organism>
<sequence length="126" mass="13032">MRSFQQVVLFLFALVACVFAQEGEAYDATVYVTSTIYRVNTVTMSSSAVGSPAANQTSTISASHPTVYPTYSASNTTTILPTGVAPSGSQVNPSQAQITPFEGAASSLNVNAFVVALVAGVAYLVL</sequence>
<accession>A0A6A5SQ61</accession>
<keyword evidence="3" id="KW-1185">Reference proteome</keyword>
<dbReference type="PROSITE" id="PS51257">
    <property type="entry name" value="PROKAR_LIPOPROTEIN"/>
    <property type="match status" value="1"/>
</dbReference>
<evidence type="ECO:0000313" key="2">
    <source>
        <dbReference type="EMBL" id="KAF1941659.1"/>
    </source>
</evidence>